<keyword evidence="3" id="KW-0731">Sigma factor</keyword>
<dbReference type="InterPro" id="IPR007627">
    <property type="entry name" value="RNA_pol_sigma70_r2"/>
</dbReference>
<dbReference type="Pfam" id="PF04542">
    <property type="entry name" value="Sigma70_r2"/>
    <property type="match status" value="1"/>
</dbReference>
<evidence type="ECO:0000256" key="3">
    <source>
        <dbReference type="ARBA" id="ARBA00023082"/>
    </source>
</evidence>
<dbReference type="SUPFAM" id="SSF88946">
    <property type="entry name" value="Sigma2 domain of RNA polymerase sigma factors"/>
    <property type="match status" value="1"/>
</dbReference>
<dbReference type="PANTHER" id="PTHR43133:SF46">
    <property type="entry name" value="RNA POLYMERASE SIGMA-70 FACTOR ECF SUBFAMILY"/>
    <property type="match status" value="1"/>
</dbReference>
<dbReference type="NCBIfam" id="TIGR02937">
    <property type="entry name" value="sigma70-ECF"/>
    <property type="match status" value="1"/>
</dbReference>
<evidence type="ECO:0000259" key="5">
    <source>
        <dbReference type="Pfam" id="PF04542"/>
    </source>
</evidence>
<proteinExistence type="inferred from homology"/>
<dbReference type="GO" id="GO:0003677">
    <property type="term" value="F:DNA binding"/>
    <property type="evidence" value="ECO:0007669"/>
    <property type="project" value="InterPro"/>
</dbReference>
<dbReference type="InterPro" id="IPR013324">
    <property type="entry name" value="RNA_pol_sigma_r3/r4-like"/>
</dbReference>
<comment type="similarity">
    <text evidence="1">Belongs to the sigma-70 factor family. ECF subfamily.</text>
</comment>
<dbReference type="NCBIfam" id="TIGR02985">
    <property type="entry name" value="Sig70_bacteroi1"/>
    <property type="match status" value="1"/>
</dbReference>
<evidence type="ECO:0000313" key="8">
    <source>
        <dbReference type="Proteomes" id="UP000095517"/>
    </source>
</evidence>
<dbReference type="InterPro" id="IPR036388">
    <property type="entry name" value="WH-like_DNA-bd_sf"/>
</dbReference>
<dbReference type="EMBL" id="CYZH01000005">
    <property type="protein sequence ID" value="CUN98171.1"/>
    <property type="molecule type" value="Genomic_DNA"/>
</dbReference>
<keyword evidence="4" id="KW-0804">Transcription</keyword>
<dbReference type="GO" id="GO:0016987">
    <property type="term" value="F:sigma factor activity"/>
    <property type="evidence" value="ECO:0007669"/>
    <property type="project" value="UniProtKB-KW"/>
</dbReference>
<dbReference type="SUPFAM" id="SSF88659">
    <property type="entry name" value="Sigma3 and sigma4 domains of RNA polymerase sigma factors"/>
    <property type="match status" value="1"/>
</dbReference>
<evidence type="ECO:0000256" key="2">
    <source>
        <dbReference type="ARBA" id="ARBA00023015"/>
    </source>
</evidence>
<dbReference type="PANTHER" id="PTHR43133">
    <property type="entry name" value="RNA POLYMERASE ECF-TYPE SIGMA FACTO"/>
    <property type="match status" value="1"/>
</dbReference>
<dbReference type="AlphaFoldDB" id="A0A174BAX9"/>
<dbReference type="Proteomes" id="UP000095517">
    <property type="component" value="Unassembled WGS sequence"/>
</dbReference>
<dbReference type="RefSeq" id="WP_022275715.1">
    <property type="nucleotide sequence ID" value="NZ_CABIXA010000005.1"/>
</dbReference>
<evidence type="ECO:0000256" key="4">
    <source>
        <dbReference type="ARBA" id="ARBA00023163"/>
    </source>
</evidence>
<protein>
    <submittedName>
        <fullName evidence="7">RNA polymerase ECF-type sigma factor</fullName>
    </submittedName>
</protein>
<dbReference type="GO" id="GO:0006352">
    <property type="term" value="P:DNA-templated transcription initiation"/>
    <property type="evidence" value="ECO:0007669"/>
    <property type="project" value="InterPro"/>
</dbReference>
<dbReference type="InterPro" id="IPR039425">
    <property type="entry name" value="RNA_pol_sigma-70-like"/>
</dbReference>
<dbReference type="Gene3D" id="1.10.1740.10">
    <property type="match status" value="1"/>
</dbReference>
<sequence>MLDTDEKTFEKLFREHYSLLCNYANSIVCNEQAVEDIVQNFFIAVWEKKHLSITEDTFLPYAYRAIKNSCINYYKSEIAKENFFTVLAEEWQLQLQEEEEFRYKQEVHAALQKLPEKCRKVFLLKCVTGLRYKEIAEISDISVNTVKYHLGEAFRVMREELKDLMILLILIFS</sequence>
<accession>A0A174BAX9</accession>
<reference evidence="7 8" key="1">
    <citation type="submission" date="2015-09" db="EMBL/GenBank/DDBJ databases">
        <authorList>
            <consortium name="Pathogen Informatics"/>
        </authorList>
    </citation>
    <scope>NUCLEOTIDE SEQUENCE [LARGE SCALE GENOMIC DNA]</scope>
    <source>
        <strain evidence="7 8">2789STDY5608840</strain>
    </source>
</reference>
<feature type="domain" description="RNA polymerase sigma factor 70 region 4 type 2" evidence="6">
    <location>
        <begin position="105"/>
        <end position="153"/>
    </location>
</feature>
<feature type="domain" description="RNA polymerase sigma-70 region 2" evidence="5">
    <location>
        <begin position="12"/>
        <end position="76"/>
    </location>
</feature>
<keyword evidence="2" id="KW-0805">Transcription regulation</keyword>
<dbReference type="STRING" id="338188.ERS852397_01152"/>
<dbReference type="CDD" id="cd06171">
    <property type="entry name" value="Sigma70_r4"/>
    <property type="match status" value="1"/>
</dbReference>
<gene>
    <name evidence="7" type="primary">fecI_3</name>
    <name evidence="7" type="ORF">ERS852397_01152</name>
</gene>
<evidence type="ECO:0000256" key="1">
    <source>
        <dbReference type="ARBA" id="ARBA00010641"/>
    </source>
</evidence>
<dbReference type="InterPro" id="IPR013325">
    <property type="entry name" value="RNA_pol_sigma_r2"/>
</dbReference>
<dbReference type="InterPro" id="IPR013249">
    <property type="entry name" value="RNA_pol_sigma70_r4_t2"/>
</dbReference>
<name>A0A174BAX9_9BACE</name>
<organism evidence="7 8">
    <name type="scientific">Bacteroides finegoldii</name>
    <dbReference type="NCBI Taxonomy" id="338188"/>
    <lineage>
        <taxon>Bacteria</taxon>
        <taxon>Pseudomonadati</taxon>
        <taxon>Bacteroidota</taxon>
        <taxon>Bacteroidia</taxon>
        <taxon>Bacteroidales</taxon>
        <taxon>Bacteroidaceae</taxon>
        <taxon>Bacteroides</taxon>
    </lineage>
</organism>
<dbReference type="InterPro" id="IPR014284">
    <property type="entry name" value="RNA_pol_sigma-70_dom"/>
</dbReference>
<evidence type="ECO:0000313" key="7">
    <source>
        <dbReference type="EMBL" id="CUN98171.1"/>
    </source>
</evidence>
<dbReference type="Gene3D" id="1.10.10.10">
    <property type="entry name" value="Winged helix-like DNA-binding domain superfamily/Winged helix DNA-binding domain"/>
    <property type="match status" value="1"/>
</dbReference>
<evidence type="ECO:0000259" key="6">
    <source>
        <dbReference type="Pfam" id="PF08281"/>
    </source>
</evidence>
<dbReference type="InterPro" id="IPR014327">
    <property type="entry name" value="RNA_pol_sigma70_bacteroid"/>
</dbReference>
<dbReference type="Pfam" id="PF08281">
    <property type="entry name" value="Sigma70_r4_2"/>
    <property type="match status" value="1"/>
</dbReference>